<sequence>MGACESSGLQWTEEPVTEILLSRAAPEVSFATFTRRQEAKVGADWLWWWIAPNGESYGLLVQAKRLYVDGTRWSFKFDHNAGEQRRSLFEAAAALDVAPVYSLYLGTQRYRGPVDCGRVSHETECCAECAVLAVSLMPANLAVSHLVTDAHDTYSQSVALEAAFDNAEKQAAWLGAITADLTPDLREFLHTPQIGVRAIARSLVDRVLHVRQGQFSKNVEASIRTESLGVVFPELPGDRGHFGSPYMPLLLRGLVHAPPDYVVSMIAGNELGDPPFDNIAGVVLIQTGG</sequence>
<name>A0A3N0GI08_9ACTN</name>
<gene>
    <name evidence="1" type="ORF">EFL26_20145</name>
</gene>
<dbReference type="EMBL" id="RJSF01000046">
    <property type="protein sequence ID" value="RNM12124.1"/>
    <property type="molecule type" value="Genomic_DNA"/>
</dbReference>
<evidence type="ECO:0000313" key="2">
    <source>
        <dbReference type="Proteomes" id="UP000279994"/>
    </source>
</evidence>
<proteinExistence type="predicted"/>
<comment type="caution">
    <text evidence="1">The sequence shown here is derived from an EMBL/GenBank/DDBJ whole genome shotgun (WGS) entry which is preliminary data.</text>
</comment>
<protein>
    <submittedName>
        <fullName evidence="1">Uncharacterized protein</fullName>
    </submittedName>
</protein>
<evidence type="ECO:0000313" key="1">
    <source>
        <dbReference type="EMBL" id="RNM12124.1"/>
    </source>
</evidence>
<dbReference type="Proteomes" id="UP000279994">
    <property type="component" value="Unassembled WGS sequence"/>
</dbReference>
<dbReference type="AlphaFoldDB" id="A0A3N0GI08"/>
<organism evidence="1 2">
    <name type="scientific">Nocardioides pocheonensis</name>
    <dbReference type="NCBI Taxonomy" id="661485"/>
    <lineage>
        <taxon>Bacteria</taxon>
        <taxon>Bacillati</taxon>
        <taxon>Actinomycetota</taxon>
        <taxon>Actinomycetes</taxon>
        <taxon>Propionibacteriales</taxon>
        <taxon>Nocardioidaceae</taxon>
        <taxon>Nocardioides</taxon>
    </lineage>
</organism>
<keyword evidence="2" id="KW-1185">Reference proteome</keyword>
<reference evidence="1 2" key="1">
    <citation type="submission" date="2018-11" db="EMBL/GenBank/DDBJ databases">
        <authorList>
            <person name="Li F."/>
        </authorList>
    </citation>
    <scope>NUCLEOTIDE SEQUENCE [LARGE SCALE GENOMIC DNA]</scope>
    <source>
        <strain evidence="1 2">Gsoil 818</strain>
    </source>
</reference>
<accession>A0A3N0GI08</accession>